<name>A0A7E4WDG0_PANRE</name>
<dbReference type="Proteomes" id="UP000492821">
    <property type="component" value="Unassembled WGS sequence"/>
</dbReference>
<reference evidence="2" key="2">
    <citation type="submission" date="2020-10" db="UniProtKB">
        <authorList>
            <consortium name="WormBaseParasite"/>
        </authorList>
    </citation>
    <scope>IDENTIFICATION</scope>
</reference>
<reference evidence="1" key="1">
    <citation type="journal article" date="2013" name="Genetics">
        <title>The draft genome and transcriptome of Panagrellus redivivus are shaped by the harsh demands of a free-living lifestyle.</title>
        <authorList>
            <person name="Srinivasan J."/>
            <person name="Dillman A.R."/>
            <person name="Macchietto M.G."/>
            <person name="Heikkinen L."/>
            <person name="Lakso M."/>
            <person name="Fracchia K.M."/>
            <person name="Antoshechkin I."/>
            <person name="Mortazavi A."/>
            <person name="Wong G."/>
            <person name="Sternberg P.W."/>
        </authorList>
    </citation>
    <scope>NUCLEOTIDE SEQUENCE [LARGE SCALE GENOMIC DNA]</scope>
    <source>
        <strain evidence="1">MT8872</strain>
    </source>
</reference>
<protein>
    <submittedName>
        <fullName evidence="2">Lipoprotein</fullName>
    </submittedName>
</protein>
<accession>A0A7E4WDG0</accession>
<dbReference type="WBParaSite" id="Pan_g9685.t1">
    <property type="protein sequence ID" value="Pan_g9685.t1"/>
    <property type="gene ID" value="Pan_g9685"/>
</dbReference>
<proteinExistence type="predicted"/>
<dbReference type="AlphaFoldDB" id="A0A7E4WDG0"/>
<sequence length="100" mass="10771">MPQTITVRQITPAITRIAACYTSGDSSTYVGATSEGIGSSIARGANAGICPGQFSDESRMQDRAAIALQYTGSQRYRQNAVCHKHGCFEGDEDGIRRVQR</sequence>
<evidence type="ECO:0000313" key="2">
    <source>
        <dbReference type="WBParaSite" id="Pan_g9685.t1"/>
    </source>
</evidence>
<keyword evidence="1" id="KW-1185">Reference proteome</keyword>
<evidence type="ECO:0000313" key="1">
    <source>
        <dbReference type="Proteomes" id="UP000492821"/>
    </source>
</evidence>
<organism evidence="1 2">
    <name type="scientific">Panagrellus redivivus</name>
    <name type="common">Microworm</name>
    <dbReference type="NCBI Taxonomy" id="6233"/>
    <lineage>
        <taxon>Eukaryota</taxon>
        <taxon>Metazoa</taxon>
        <taxon>Ecdysozoa</taxon>
        <taxon>Nematoda</taxon>
        <taxon>Chromadorea</taxon>
        <taxon>Rhabditida</taxon>
        <taxon>Tylenchina</taxon>
        <taxon>Panagrolaimomorpha</taxon>
        <taxon>Panagrolaimoidea</taxon>
        <taxon>Panagrolaimidae</taxon>
        <taxon>Panagrellus</taxon>
    </lineage>
</organism>